<dbReference type="SMART" id="SM00363">
    <property type="entry name" value="S4"/>
    <property type="match status" value="1"/>
</dbReference>
<gene>
    <name evidence="3" type="ORF">GT694_16555</name>
</gene>
<dbReference type="CDD" id="cd00165">
    <property type="entry name" value="S4"/>
    <property type="match status" value="1"/>
</dbReference>
<evidence type="ECO:0000259" key="2">
    <source>
        <dbReference type="SMART" id="SM00363"/>
    </source>
</evidence>
<dbReference type="InterPro" id="IPR054608">
    <property type="entry name" value="SYY-like_C"/>
</dbReference>
<feature type="domain" description="RNA-binding S4" evidence="2">
    <location>
        <begin position="13"/>
        <end position="75"/>
    </location>
</feature>
<dbReference type="InterPro" id="IPR036986">
    <property type="entry name" value="S4_RNA-bd_sf"/>
</dbReference>
<dbReference type="GO" id="GO:0043039">
    <property type="term" value="P:tRNA aminoacylation"/>
    <property type="evidence" value="ECO:0007669"/>
    <property type="project" value="TreeGrafter"/>
</dbReference>
<evidence type="ECO:0000313" key="3">
    <source>
        <dbReference type="EMBL" id="MZL63612.1"/>
    </source>
</evidence>
<proteinExistence type="predicted"/>
<dbReference type="AlphaFoldDB" id="A0A6L8TI09"/>
<name>A0A6L8TI09_9FIRM</name>
<dbReference type="PROSITE" id="PS50889">
    <property type="entry name" value="S4"/>
    <property type="match status" value="1"/>
</dbReference>
<keyword evidence="3" id="KW-0436">Ligase</keyword>
<dbReference type="Gene3D" id="3.10.290.10">
    <property type="entry name" value="RNA-binding S4 domain"/>
    <property type="match status" value="1"/>
</dbReference>
<dbReference type="RefSeq" id="WP_276504406.1">
    <property type="nucleotide sequence ID" value="NZ_WWVT01000053.1"/>
</dbReference>
<dbReference type="Pfam" id="PF22421">
    <property type="entry name" value="SYY_C-terminal"/>
    <property type="match status" value="1"/>
</dbReference>
<dbReference type="GO" id="GO:0004831">
    <property type="term" value="F:tyrosine-tRNA ligase activity"/>
    <property type="evidence" value="ECO:0007669"/>
    <property type="project" value="UniProtKB-EC"/>
</dbReference>
<protein>
    <submittedName>
        <fullName evidence="3">Tyrosine--tRNA ligase</fullName>
        <ecNumber evidence="3">6.1.1.1</ecNumber>
    </submittedName>
</protein>
<dbReference type="InterPro" id="IPR024088">
    <property type="entry name" value="Tyr-tRNA-ligase_bac-type"/>
</dbReference>
<evidence type="ECO:0000256" key="1">
    <source>
        <dbReference type="PROSITE-ProRule" id="PRU00182"/>
    </source>
</evidence>
<dbReference type="InterPro" id="IPR002942">
    <property type="entry name" value="S4_RNA-bd"/>
</dbReference>
<reference evidence="3 4" key="1">
    <citation type="journal article" date="2019" name="Nat. Med.">
        <title>A library of human gut bacterial isolates paired with longitudinal multiomics data enables mechanistic microbiome research.</title>
        <authorList>
            <person name="Poyet M."/>
            <person name="Groussin M."/>
            <person name="Gibbons S.M."/>
            <person name="Avila-Pacheco J."/>
            <person name="Jiang X."/>
            <person name="Kearney S.M."/>
            <person name="Perrotta A.R."/>
            <person name="Berdy B."/>
            <person name="Zhao S."/>
            <person name="Lieberman T.D."/>
            <person name="Swanson P.K."/>
            <person name="Smith M."/>
            <person name="Roesemann S."/>
            <person name="Alexander J.E."/>
            <person name="Rich S.A."/>
            <person name="Livny J."/>
            <person name="Vlamakis H."/>
            <person name="Clish C."/>
            <person name="Bullock K."/>
            <person name="Deik A."/>
            <person name="Scott J."/>
            <person name="Pierce K.A."/>
            <person name="Xavier R.J."/>
            <person name="Alm E.J."/>
        </authorList>
    </citation>
    <scope>NUCLEOTIDE SEQUENCE [LARGE SCALE GENOMIC DNA]</scope>
    <source>
        <strain evidence="3 4">BIOML-A4</strain>
    </source>
</reference>
<dbReference type="EMBL" id="WWVT01000053">
    <property type="protein sequence ID" value="MZL63612.1"/>
    <property type="molecule type" value="Genomic_DNA"/>
</dbReference>
<comment type="caution">
    <text evidence="3">The sequence shown here is derived from an EMBL/GenBank/DDBJ whole genome shotgun (WGS) entry which is preliminary data.</text>
</comment>
<dbReference type="PANTHER" id="PTHR11766:SF0">
    <property type="entry name" value="TYROSINE--TRNA LIGASE, MITOCHONDRIAL"/>
    <property type="match status" value="1"/>
</dbReference>
<feature type="non-terminal residue" evidence="3">
    <location>
        <position position="1"/>
    </location>
</feature>
<organism evidence="3 4">
    <name type="scientific">Blautia massiliensis</name>
    <name type="common">ex Durand et al. 2017</name>
    <dbReference type="NCBI Taxonomy" id="1737424"/>
    <lineage>
        <taxon>Bacteria</taxon>
        <taxon>Bacillati</taxon>
        <taxon>Bacillota</taxon>
        <taxon>Clostridia</taxon>
        <taxon>Lachnospirales</taxon>
        <taxon>Lachnospiraceae</taxon>
        <taxon>Blautia</taxon>
    </lineage>
</organism>
<dbReference type="SUPFAM" id="SSF55174">
    <property type="entry name" value="Alpha-L RNA-binding motif"/>
    <property type="match status" value="1"/>
</dbReference>
<dbReference type="EC" id="6.1.1.1" evidence="3"/>
<dbReference type="PANTHER" id="PTHR11766">
    <property type="entry name" value="TYROSYL-TRNA SYNTHETASE"/>
    <property type="match status" value="1"/>
</dbReference>
<accession>A0A6L8TI09</accession>
<keyword evidence="1" id="KW-0694">RNA-binding</keyword>
<evidence type="ECO:0000313" key="4">
    <source>
        <dbReference type="Proteomes" id="UP000473323"/>
    </source>
</evidence>
<dbReference type="Proteomes" id="UP000473323">
    <property type="component" value="Unassembled WGS sequence"/>
</dbReference>
<dbReference type="GO" id="GO:0005829">
    <property type="term" value="C:cytosol"/>
    <property type="evidence" value="ECO:0007669"/>
    <property type="project" value="TreeGrafter"/>
</dbReference>
<sequence length="79" mass="8970">GVPTYEISADENLNIVELLVNAKISPSKRQAREDVQNGAIYINGERVQDLDYTLSDTDKIDNEITVIRRGKKKNFVLTY</sequence>
<dbReference type="GO" id="GO:0003723">
    <property type="term" value="F:RNA binding"/>
    <property type="evidence" value="ECO:0007669"/>
    <property type="project" value="UniProtKB-KW"/>
</dbReference>